<evidence type="ECO:0000256" key="5">
    <source>
        <dbReference type="PIRSR" id="PIRSR037505-2"/>
    </source>
</evidence>
<feature type="binding site" evidence="6">
    <location>
        <position position="319"/>
    </location>
    <ligand>
        <name>Zn(2+)</name>
        <dbReference type="ChEBI" id="CHEBI:29105"/>
    </ligand>
</feature>
<evidence type="ECO:0000256" key="3">
    <source>
        <dbReference type="ARBA" id="ARBA00022723"/>
    </source>
</evidence>
<dbReference type="SUPFAM" id="SSF82282">
    <property type="entry name" value="Homocysteine S-methyltransferase"/>
    <property type="match status" value="1"/>
</dbReference>
<dbReference type="GO" id="GO:0008898">
    <property type="term" value="F:S-adenosylmethionine-homocysteine S-methyltransferase activity"/>
    <property type="evidence" value="ECO:0007669"/>
    <property type="project" value="TreeGrafter"/>
</dbReference>
<protein>
    <submittedName>
        <fullName evidence="9">Homocysteine S-methyltransferase</fullName>
    </submittedName>
</protein>
<dbReference type="Proteomes" id="UP000199028">
    <property type="component" value="Unassembled WGS sequence"/>
</dbReference>
<feature type="compositionally biased region" description="Basic and acidic residues" evidence="7">
    <location>
        <begin position="1"/>
        <end position="25"/>
    </location>
</feature>
<dbReference type="Gene3D" id="3.20.20.330">
    <property type="entry name" value="Homocysteine-binding-like domain"/>
    <property type="match status" value="1"/>
</dbReference>
<dbReference type="PANTHER" id="PTHR46015:SF1">
    <property type="entry name" value="HOMOCYSTEINE S-METHYLTRANSFERASE-LIKE ISOFORM 1"/>
    <property type="match status" value="1"/>
</dbReference>
<evidence type="ECO:0000313" key="10">
    <source>
        <dbReference type="Proteomes" id="UP000199028"/>
    </source>
</evidence>
<dbReference type="Pfam" id="PF02574">
    <property type="entry name" value="S-methyl_trans"/>
    <property type="match status" value="1"/>
</dbReference>
<dbReference type="InterPro" id="IPR036589">
    <property type="entry name" value="HCY_dom_sf"/>
</dbReference>
<dbReference type="InterPro" id="IPR003726">
    <property type="entry name" value="HCY_dom"/>
</dbReference>
<dbReference type="InterPro" id="IPR051486">
    <property type="entry name" value="Hcy_S-methyltransferase"/>
</dbReference>
<evidence type="ECO:0000256" key="6">
    <source>
        <dbReference type="PROSITE-ProRule" id="PRU00333"/>
    </source>
</evidence>
<keyword evidence="1 6" id="KW-0489">Methyltransferase</keyword>
<organism evidence="9 10">
    <name type="scientific">Lentzea flaviverrucosa</name>
    <dbReference type="NCBI Taxonomy" id="200379"/>
    <lineage>
        <taxon>Bacteria</taxon>
        <taxon>Bacillati</taxon>
        <taxon>Actinomycetota</taxon>
        <taxon>Actinomycetes</taxon>
        <taxon>Pseudonocardiales</taxon>
        <taxon>Pseudonocardiaceae</taxon>
        <taxon>Lentzea</taxon>
    </lineage>
</organism>
<dbReference type="OrthoDB" id="9803687at2"/>
<dbReference type="GO" id="GO:0032259">
    <property type="term" value="P:methylation"/>
    <property type="evidence" value="ECO:0007669"/>
    <property type="project" value="UniProtKB-KW"/>
</dbReference>
<gene>
    <name evidence="9" type="ORF">SAMN05216195_10366</name>
</gene>
<accession>A0A1H9IYM7</accession>
<name>A0A1H9IYM7_9PSEU</name>
<dbReference type="NCBIfam" id="NF007020">
    <property type="entry name" value="PRK09485.1"/>
    <property type="match status" value="1"/>
</dbReference>
<feature type="region of interest" description="Disordered" evidence="7">
    <location>
        <begin position="1"/>
        <end position="30"/>
    </location>
</feature>
<proteinExistence type="predicted"/>
<evidence type="ECO:0000313" key="9">
    <source>
        <dbReference type="EMBL" id="SEQ79632.1"/>
    </source>
</evidence>
<evidence type="ECO:0000256" key="2">
    <source>
        <dbReference type="ARBA" id="ARBA00022679"/>
    </source>
</evidence>
<evidence type="ECO:0000256" key="7">
    <source>
        <dbReference type="SAM" id="MobiDB-lite"/>
    </source>
</evidence>
<dbReference type="GO" id="GO:0033528">
    <property type="term" value="P:S-methylmethionine cycle"/>
    <property type="evidence" value="ECO:0007669"/>
    <property type="project" value="TreeGrafter"/>
</dbReference>
<dbReference type="EMBL" id="FOFT01000003">
    <property type="protein sequence ID" value="SEQ79632.1"/>
    <property type="molecule type" value="Genomic_DNA"/>
</dbReference>
<dbReference type="PIRSF" id="PIRSF037505">
    <property type="entry name" value="Betaine_HMT"/>
    <property type="match status" value="1"/>
</dbReference>
<comment type="cofactor">
    <cofactor evidence="5">
        <name>Zn(2+)</name>
        <dbReference type="ChEBI" id="CHEBI:29105"/>
    </cofactor>
    <text evidence="5">Binds 1 zinc ion per subunit.</text>
</comment>
<dbReference type="PROSITE" id="PS50970">
    <property type="entry name" value="HCY"/>
    <property type="match status" value="1"/>
</dbReference>
<feature type="binding site" evidence="6">
    <location>
        <position position="318"/>
    </location>
    <ligand>
        <name>Zn(2+)</name>
        <dbReference type="ChEBI" id="CHEBI:29105"/>
    </ligand>
</feature>
<evidence type="ECO:0000256" key="1">
    <source>
        <dbReference type="ARBA" id="ARBA00022603"/>
    </source>
</evidence>
<dbReference type="GO" id="GO:0008270">
    <property type="term" value="F:zinc ion binding"/>
    <property type="evidence" value="ECO:0007669"/>
    <property type="project" value="InterPro"/>
</dbReference>
<keyword evidence="3 5" id="KW-0479">Metal-binding</keyword>
<keyword evidence="10" id="KW-1185">Reference proteome</keyword>
<dbReference type="InterPro" id="IPR017226">
    <property type="entry name" value="BHMT-like"/>
</dbReference>
<evidence type="ECO:0000256" key="4">
    <source>
        <dbReference type="ARBA" id="ARBA00022833"/>
    </source>
</evidence>
<keyword evidence="2 6" id="KW-0808">Transferase</keyword>
<feature type="domain" description="Hcy-binding" evidence="8">
    <location>
        <begin position="39"/>
        <end position="333"/>
    </location>
</feature>
<dbReference type="AlphaFoldDB" id="A0A1H9IYM7"/>
<reference evidence="10" key="1">
    <citation type="submission" date="2016-10" db="EMBL/GenBank/DDBJ databases">
        <authorList>
            <person name="Varghese N."/>
            <person name="Submissions S."/>
        </authorList>
    </citation>
    <scope>NUCLEOTIDE SEQUENCE [LARGE SCALE GENOMIC DNA]</scope>
    <source>
        <strain evidence="10">CGMCC 4.578</strain>
    </source>
</reference>
<feature type="binding site" evidence="5 6">
    <location>
        <position position="255"/>
    </location>
    <ligand>
        <name>Zn(2+)</name>
        <dbReference type="ChEBI" id="CHEBI:29105"/>
    </ligand>
</feature>
<evidence type="ECO:0000259" key="8">
    <source>
        <dbReference type="PROSITE" id="PS50970"/>
    </source>
</evidence>
<dbReference type="PANTHER" id="PTHR46015">
    <property type="entry name" value="ZGC:172121"/>
    <property type="match status" value="1"/>
</dbReference>
<dbReference type="GO" id="GO:0009086">
    <property type="term" value="P:methionine biosynthetic process"/>
    <property type="evidence" value="ECO:0007669"/>
    <property type="project" value="InterPro"/>
</dbReference>
<keyword evidence="4 5" id="KW-0862">Zinc</keyword>
<sequence>MRRAHAEAPEDRPGGVRDTTAERPSRTPPLAFRGRRLAGVELAEAVARRAVVLDGGMSTALELAGHDLSDELWSARLLLTDPDAVRAAHLAYYRAGAEVAITASYQASFEGFARRGIEEAETARLLRSSVELARSAASEVDGPRWVAASVGPYGAVLADGSEYRGRYGLSRQELVRFHAPRIETLCEAGPDVLAVETVPDVDEAEAVLEVVRGSGVPVWLSYTVRGDRTCAGQPLEEAFAVAAGVNEVIAVGVNCCAPEDVEGAVAVARRVTGLPVVVYPNSGEQWDAAARSWSGDGGGFAARAAGWVEGGARLVGGCCRTGPDGIAVLAEGLAAGR</sequence>